<evidence type="ECO:0000256" key="8">
    <source>
        <dbReference type="ARBA" id="ARBA00061528"/>
    </source>
</evidence>
<dbReference type="GO" id="GO:0004725">
    <property type="term" value="F:protein tyrosine phosphatase activity"/>
    <property type="evidence" value="ECO:0007669"/>
    <property type="project" value="UniProtKB-UniRule"/>
</dbReference>
<comment type="similarity">
    <text evidence="8">Belongs to the low molecular weight phosphotyrosine protein phosphatase family. Thioredoxin-coupled ArsC subfamily.</text>
</comment>
<evidence type="ECO:0000256" key="1">
    <source>
        <dbReference type="ARBA" id="ARBA00022490"/>
    </source>
</evidence>
<proteinExistence type="inferred from homology"/>
<dbReference type="SMART" id="SM00226">
    <property type="entry name" value="LMWPc"/>
    <property type="match status" value="1"/>
</dbReference>
<evidence type="ECO:0000313" key="13">
    <source>
        <dbReference type="Proteomes" id="UP000244180"/>
    </source>
</evidence>
<evidence type="ECO:0000256" key="6">
    <source>
        <dbReference type="ARBA" id="ARBA00039879"/>
    </source>
</evidence>
<accession>A0A2T5G3L7</accession>
<gene>
    <name evidence="12" type="ORF">HSCHL_2658</name>
</gene>
<dbReference type="GO" id="GO:0030612">
    <property type="term" value="F:arsenate reductase (thioredoxin) activity"/>
    <property type="evidence" value="ECO:0007669"/>
    <property type="project" value="UniProtKB-UniRule"/>
</dbReference>
<dbReference type="GO" id="GO:0046685">
    <property type="term" value="P:response to arsenic-containing substance"/>
    <property type="evidence" value="ECO:0007669"/>
    <property type="project" value="UniProtKB-UniRule"/>
</dbReference>
<comment type="caution">
    <text evidence="12">The sequence shown here is derived from an EMBL/GenBank/DDBJ whole genome shotgun (WGS) entry which is preliminary data.</text>
</comment>
<dbReference type="EMBL" id="PEBV01000078">
    <property type="protein sequence ID" value="PTQ50777.1"/>
    <property type="molecule type" value="Genomic_DNA"/>
</dbReference>
<dbReference type="Gene3D" id="3.40.50.2300">
    <property type="match status" value="1"/>
</dbReference>
<evidence type="ECO:0000256" key="5">
    <source>
        <dbReference type="ARBA" id="ARBA00023284"/>
    </source>
</evidence>
<dbReference type="NCBIfam" id="TIGR02691">
    <property type="entry name" value="arsC_pI258_fam"/>
    <property type="match status" value="1"/>
</dbReference>
<sequence length="148" mass="16444">MDQPMDKPILYFLCTGNSARSQMAEGFGKKYLGDRYTVLSAGVTAHGLHPLAVQAMAEVGIDISHHRSKTIDREILNRAALVITLCGDAYDTCPPTPPHVRRLHWEFPDPARAEGTDAERLAVFRKVRDEIEARIRAFAEGGVLESDR</sequence>
<keyword evidence="1" id="KW-0963">Cytoplasm</keyword>
<organism evidence="12 13">
    <name type="scientific">Hydrogenibacillus schlegelii</name>
    <name type="common">Bacillus schlegelii</name>
    <dbReference type="NCBI Taxonomy" id="1484"/>
    <lineage>
        <taxon>Bacteria</taxon>
        <taxon>Bacillati</taxon>
        <taxon>Bacillota</taxon>
        <taxon>Bacilli</taxon>
        <taxon>Bacillales</taxon>
        <taxon>Bacillales Family X. Incertae Sedis</taxon>
        <taxon>Hydrogenibacillus</taxon>
    </lineage>
</organism>
<evidence type="ECO:0000256" key="3">
    <source>
        <dbReference type="ARBA" id="ARBA00023002"/>
    </source>
</evidence>
<reference evidence="12 13" key="1">
    <citation type="submission" date="2017-08" db="EMBL/GenBank/DDBJ databases">
        <title>Burning lignite coal seam in the remote Altai Mountains harbors a hydrogen-driven thermophilic microbial community.</title>
        <authorList>
            <person name="Kadnikov V.V."/>
            <person name="Mardanov A.V."/>
            <person name="Ivasenko D."/>
            <person name="Beletsky A.V."/>
            <person name="Karnachuk O.V."/>
            <person name="Ravin N.V."/>
        </authorList>
    </citation>
    <scope>NUCLEOTIDE SEQUENCE [LARGE SCALE GENOMIC DNA]</scope>
    <source>
        <strain evidence="12">AL33</strain>
    </source>
</reference>
<dbReference type="Proteomes" id="UP000244180">
    <property type="component" value="Unassembled WGS sequence"/>
</dbReference>
<evidence type="ECO:0000256" key="9">
    <source>
        <dbReference type="ARBA" id="ARBA00066655"/>
    </source>
</evidence>
<dbReference type="AlphaFoldDB" id="A0A2T5G3L7"/>
<evidence type="ECO:0000256" key="2">
    <source>
        <dbReference type="ARBA" id="ARBA00022849"/>
    </source>
</evidence>
<evidence type="ECO:0000313" key="12">
    <source>
        <dbReference type="EMBL" id="PTQ50777.1"/>
    </source>
</evidence>
<name>A0A2T5G3L7_HYDSH</name>
<comment type="catalytic activity">
    <reaction evidence="7">
        <text>arsenate + [thioredoxin]-dithiol + H(+) = arsenite + [thioredoxin]-disulfide + H2O</text>
        <dbReference type="Rhea" id="RHEA:43848"/>
        <dbReference type="Rhea" id="RHEA-COMP:10698"/>
        <dbReference type="Rhea" id="RHEA-COMP:10700"/>
        <dbReference type="ChEBI" id="CHEBI:15377"/>
        <dbReference type="ChEBI" id="CHEBI:15378"/>
        <dbReference type="ChEBI" id="CHEBI:29242"/>
        <dbReference type="ChEBI" id="CHEBI:29950"/>
        <dbReference type="ChEBI" id="CHEBI:48597"/>
        <dbReference type="ChEBI" id="CHEBI:50058"/>
        <dbReference type="EC" id="1.20.4.4"/>
    </reaction>
</comment>
<dbReference type="CDD" id="cd16345">
    <property type="entry name" value="LMWP_ArsC"/>
    <property type="match status" value="1"/>
</dbReference>
<dbReference type="InterPro" id="IPR023485">
    <property type="entry name" value="Ptyr_pPase"/>
</dbReference>
<evidence type="ECO:0000259" key="11">
    <source>
        <dbReference type="SMART" id="SM00226"/>
    </source>
</evidence>
<keyword evidence="4" id="KW-1015">Disulfide bond</keyword>
<protein>
    <recommendedName>
        <fullName evidence="6 10">Arsenate reductase</fullName>
        <ecNumber evidence="9 10">1.20.4.4</ecNumber>
    </recommendedName>
</protein>
<evidence type="ECO:0000256" key="10">
    <source>
        <dbReference type="NCBIfam" id="TIGR02691"/>
    </source>
</evidence>
<keyword evidence="2" id="KW-0059">Arsenical resistance</keyword>
<dbReference type="EC" id="1.20.4.4" evidence="9 10"/>
<evidence type="ECO:0000256" key="7">
    <source>
        <dbReference type="ARBA" id="ARBA00052766"/>
    </source>
</evidence>
<dbReference type="PANTHER" id="PTHR43428:SF1">
    <property type="entry name" value="ARSENATE REDUCTASE"/>
    <property type="match status" value="1"/>
</dbReference>
<feature type="domain" description="Phosphotyrosine protein phosphatase I" evidence="11">
    <location>
        <begin position="8"/>
        <end position="141"/>
    </location>
</feature>
<dbReference type="FunFam" id="3.40.50.2300:FF:000237">
    <property type="entry name" value="Arsenate reductase"/>
    <property type="match status" value="1"/>
</dbReference>
<evidence type="ECO:0000256" key="4">
    <source>
        <dbReference type="ARBA" id="ARBA00023157"/>
    </source>
</evidence>
<dbReference type="InterPro" id="IPR036196">
    <property type="entry name" value="Ptyr_pPase_sf"/>
</dbReference>
<dbReference type="PANTHER" id="PTHR43428">
    <property type="entry name" value="ARSENATE REDUCTASE"/>
    <property type="match status" value="1"/>
</dbReference>
<dbReference type="SUPFAM" id="SSF52788">
    <property type="entry name" value="Phosphotyrosine protein phosphatases I"/>
    <property type="match status" value="1"/>
</dbReference>
<keyword evidence="3" id="KW-0560">Oxidoreductase</keyword>
<dbReference type="Pfam" id="PF01451">
    <property type="entry name" value="LMWPc"/>
    <property type="match status" value="1"/>
</dbReference>
<keyword evidence="5" id="KW-0676">Redox-active center</keyword>
<dbReference type="InterPro" id="IPR014064">
    <property type="entry name" value="Arsenate_reductase_ArsC"/>
</dbReference>